<reference evidence="1 2" key="1">
    <citation type="submission" date="2010-12" db="EMBL/GenBank/DDBJ databases">
        <authorList>
            <person name="Muzny D."/>
            <person name="Qin X."/>
            <person name="Buhay C."/>
            <person name="Dugan-Rocha S."/>
            <person name="Ding Y."/>
            <person name="Chen G."/>
            <person name="Hawes A."/>
            <person name="Holder M."/>
            <person name="Jhangiani S."/>
            <person name="Johnson A."/>
            <person name="Khan Z."/>
            <person name="Li Z."/>
            <person name="Liu W."/>
            <person name="Liu X."/>
            <person name="Perez L."/>
            <person name="Shen H."/>
            <person name="Wang Q."/>
            <person name="Watt J."/>
            <person name="Xi L."/>
            <person name="Xin Y."/>
            <person name="Zhou J."/>
            <person name="Deng J."/>
            <person name="Jiang H."/>
            <person name="Liu Y."/>
            <person name="Qu J."/>
            <person name="Song X.-Z."/>
            <person name="Zhang L."/>
            <person name="Villasana D."/>
            <person name="Johnson A."/>
            <person name="Liu J."/>
            <person name="Liyanage D."/>
            <person name="Lorensuhewa L."/>
            <person name="Robinson T."/>
            <person name="Song A."/>
            <person name="Song B.-B."/>
            <person name="Dinh H."/>
            <person name="Thornton R."/>
            <person name="Coyle M."/>
            <person name="Francisco L."/>
            <person name="Jackson L."/>
            <person name="Javaid M."/>
            <person name="Korchina V."/>
            <person name="Kovar C."/>
            <person name="Mata R."/>
            <person name="Mathew T."/>
            <person name="Ngo R."/>
            <person name="Nguyen L."/>
            <person name="Nguyen N."/>
            <person name="Okwuonu G."/>
            <person name="Ongeri F."/>
            <person name="Pham C."/>
            <person name="Simmons D."/>
            <person name="Wilczek-Boney K."/>
            <person name="Hale W."/>
            <person name="Jakkamsetti A."/>
            <person name="Pham P."/>
            <person name="Ruth R."/>
            <person name="San Lucas F."/>
            <person name="Warren J."/>
            <person name="Zhang J."/>
            <person name="Zhao Z."/>
            <person name="Zhou C."/>
            <person name="Zhu D."/>
            <person name="Lee S."/>
            <person name="Bess C."/>
            <person name="Blankenburg K."/>
            <person name="Forbes L."/>
            <person name="Fu Q."/>
            <person name="Gubbala S."/>
            <person name="Hirani K."/>
            <person name="Jayaseelan J.C."/>
            <person name="Lara F."/>
            <person name="Munidasa M."/>
            <person name="Palculict T."/>
            <person name="Patil S."/>
            <person name="Pu L.-L."/>
            <person name="Saada N."/>
            <person name="Tang L."/>
            <person name="Weissenberger G."/>
            <person name="Zhu Y."/>
            <person name="Hemphill L."/>
            <person name="Shang Y."/>
            <person name="Youmans B."/>
            <person name="Ayvaz T."/>
            <person name="Ross M."/>
            <person name="Santibanez J."/>
            <person name="Aqrawi P."/>
            <person name="Gross S."/>
            <person name="Joshi V."/>
            <person name="Fowler G."/>
            <person name="Nazareth L."/>
            <person name="Reid J."/>
            <person name="Worley K."/>
            <person name="Petrosino J."/>
            <person name="Highlander S."/>
            <person name="Gibbs R."/>
        </authorList>
    </citation>
    <scope>NUCLEOTIDE SEQUENCE [LARGE SCALE GENOMIC DNA]</scope>
    <source>
        <strain evidence="1 2">DSM 10105</strain>
    </source>
</reference>
<name>E6K080_PARDN</name>
<dbReference type="PATRIC" id="fig|864564.6.peg.1437"/>
<evidence type="ECO:0000313" key="2">
    <source>
        <dbReference type="Proteomes" id="UP000004946"/>
    </source>
</evidence>
<dbReference type="eggNOG" id="COG1432">
    <property type="taxonomic scope" value="Bacteria"/>
</dbReference>
<comment type="caution">
    <text evidence="1">The sequence shown here is derived from an EMBL/GenBank/DDBJ whole genome shotgun (WGS) entry which is preliminary data.</text>
</comment>
<dbReference type="KEGG" id="pdo:PSDT_1309"/>
<keyword evidence="2" id="KW-1185">Reference proteome</keyword>
<proteinExistence type="predicted"/>
<accession>E6K080</accession>
<organism evidence="1 2">
    <name type="scientific">Parascardovia denticolens DSM 10105 = JCM 12538</name>
    <dbReference type="NCBI Taxonomy" id="864564"/>
    <lineage>
        <taxon>Bacteria</taxon>
        <taxon>Bacillati</taxon>
        <taxon>Actinomycetota</taxon>
        <taxon>Actinomycetes</taxon>
        <taxon>Bifidobacteriales</taxon>
        <taxon>Bifidobacteriaceae</taxon>
        <taxon>Parascardovia</taxon>
    </lineage>
</organism>
<protein>
    <submittedName>
        <fullName evidence="1">Uncharacterized protein</fullName>
    </submittedName>
</protein>
<sequence length="231" mass="26498">MTDLQKVAIVIDYQNVHMTARDVFMPNDPIHFALIDPVKYAKRLIQVKNDDIKFSRAEKGLTLPDCQLACIEVFRGIPVAEADPDGYRRNLKQKSTWEREACLNHLDLHITYRPLKYRSRMLNGESRIDTSYPPQEKGVDVLCALAVTRLARSGDYDCVILASRDTDLIPALDEAHQTQTKTRIEAAKWFSPTVAFTRGALHVDKSWKLWTTSMDEADFEASRDRTNYDYS</sequence>
<dbReference type="HOGENOM" id="CLU_1320084_0_0_11"/>
<dbReference type="Gene3D" id="3.40.50.1010">
    <property type="entry name" value="5'-nuclease"/>
    <property type="match status" value="1"/>
</dbReference>
<dbReference type="Proteomes" id="UP000004946">
    <property type="component" value="Chromosome"/>
</dbReference>
<dbReference type="EMBL" id="AEON01000001">
    <property type="protein sequence ID" value="EFT83271.1"/>
    <property type="molecule type" value="Genomic_DNA"/>
</dbReference>
<evidence type="ECO:0000313" key="1">
    <source>
        <dbReference type="EMBL" id="EFT83271.1"/>
    </source>
</evidence>
<gene>
    <name evidence="1" type="ORF">HMPREF0620_0276</name>
</gene>
<dbReference type="RefSeq" id="WP_006288706.1">
    <property type="nucleotide sequence ID" value="NZ_AP012333.1"/>
</dbReference>
<dbReference type="AlphaFoldDB" id="E6K080"/>